<sequence length="154" mass="17319">MTHRLNASHRIVVDAAIDQAFMFFTPAGEELWVDGWMPTYVYPRDGRTESGMVFTTGQGDELTIWTLTDFDRKAHRSCYLRCTPASRTGLVEVRCVALDEARTEVWVSYELTALNAAGEQALEGYEGERFAAMIDDWARKIAACRELLLAASIC</sequence>
<name>A0AA37IF15_9BURK</name>
<evidence type="ECO:0000313" key="2">
    <source>
        <dbReference type="Proteomes" id="UP001055111"/>
    </source>
</evidence>
<evidence type="ECO:0000313" key="1">
    <source>
        <dbReference type="EMBL" id="GJH25541.1"/>
    </source>
</evidence>
<dbReference type="RefSeq" id="WP_238212147.1">
    <property type="nucleotide sequence ID" value="NZ_BPUS01000004.1"/>
</dbReference>
<reference evidence="1" key="1">
    <citation type="submission" date="2022-09" db="EMBL/GenBank/DDBJ databases">
        <title>Isolation and characterization of 3-chlorobenzoate degrading bacteria from soils in Shizuoka.</title>
        <authorList>
            <person name="Ifat A."/>
            <person name="Ogawa N."/>
            <person name="Kimbara K."/>
            <person name="Moriuchi R."/>
            <person name="Dohra H."/>
            <person name="Shintani M."/>
        </authorList>
    </citation>
    <scope>NUCLEOTIDE SEQUENCE</scope>
    <source>
        <strain evidence="1">19CS4-2</strain>
    </source>
</reference>
<organism evidence="1 2">
    <name type="scientific">Caballeronia novacaledonica</name>
    <dbReference type="NCBI Taxonomy" id="1544861"/>
    <lineage>
        <taxon>Bacteria</taxon>
        <taxon>Pseudomonadati</taxon>
        <taxon>Pseudomonadota</taxon>
        <taxon>Betaproteobacteria</taxon>
        <taxon>Burkholderiales</taxon>
        <taxon>Burkholderiaceae</taxon>
        <taxon>Caballeronia</taxon>
    </lineage>
</organism>
<dbReference type="AlphaFoldDB" id="A0AA37IF15"/>
<dbReference type="Proteomes" id="UP001055111">
    <property type="component" value="Unassembled WGS sequence"/>
</dbReference>
<proteinExistence type="predicted"/>
<dbReference type="EMBL" id="BPUS01000004">
    <property type="protein sequence ID" value="GJH25541.1"/>
    <property type="molecule type" value="Genomic_DNA"/>
</dbReference>
<accession>A0AA37IF15</accession>
<gene>
    <name evidence="1" type="ORF">CBA19CS42_13515</name>
</gene>
<comment type="caution">
    <text evidence="1">The sequence shown here is derived from an EMBL/GenBank/DDBJ whole genome shotgun (WGS) entry which is preliminary data.</text>
</comment>
<protein>
    <submittedName>
        <fullName evidence="1">SRPBCC family protein</fullName>
    </submittedName>
</protein>